<dbReference type="PANTHER" id="PTHR12840">
    <property type="entry name" value="NADH-UBIQUINONE OXIDOREDUCTASE ASHI SUBUNIT"/>
    <property type="match status" value="1"/>
</dbReference>
<dbReference type="WBParaSite" id="SPAL_0000479200.1">
    <property type="protein sequence ID" value="SPAL_0000479200.1"/>
    <property type="gene ID" value="SPAL_0000479200"/>
</dbReference>
<dbReference type="Pfam" id="PF05821">
    <property type="entry name" value="NDUF_B8"/>
    <property type="match status" value="1"/>
</dbReference>
<keyword evidence="2" id="KW-1185">Reference proteome</keyword>
<dbReference type="InterPro" id="IPR008699">
    <property type="entry name" value="NDUFB8"/>
</dbReference>
<reference evidence="3" key="1">
    <citation type="submission" date="2017-02" db="UniProtKB">
        <authorList>
            <consortium name="WormBaseParasite"/>
        </authorList>
    </citation>
    <scope>IDENTIFICATION</scope>
</reference>
<evidence type="ECO:0000256" key="1">
    <source>
        <dbReference type="SAM" id="Phobius"/>
    </source>
</evidence>
<name>A0A0N5BFM6_STREA</name>
<keyword evidence="1" id="KW-1133">Transmembrane helix</keyword>
<dbReference type="GO" id="GO:0005739">
    <property type="term" value="C:mitochondrion"/>
    <property type="evidence" value="ECO:0007669"/>
    <property type="project" value="InterPro"/>
</dbReference>
<accession>A0A0N5BFM6</accession>
<sequence>MAQLSKVTIRNLHCTLVNARGPLKFEGWYPRDHKPGPYPENDKERRMAAMKYGLRPEDYKPINPSDALRHAGDYPSAGVFTFDHKDPYEAWSDRVHRRNWGELVSMDLMTNRGDRFTFTGLEEEKFKFWNGCLIFLRVLIPMAVFGYIFTNSNPNTLKWRNPVMPKQYPYDFYRAFPFEDARNYPIVNYTFEPAE</sequence>
<keyword evidence="1" id="KW-0812">Transmembrane</keyword>
<dbReference type="STRING" id="174720.A0A0N5BFM6"/>
<dbReference type="AlphaFoldDB" id="A0A0N5BFM6"/>
<feature type="transmembrane region" description="Helical" evidence="1">
    <location>
        <begin position="128"/>
        <end position="149"/>
    </location>
</feature>
<proteinExistence type="predicted"/>
<evidence type="ECO:0000313" key="3">
    <source>
        <dbReference type="WBParaSite" id="SPAL_0000479200.1"/>
    </source>
</evidence>
<dbReference type="PANTHER" id="PTHR12840:SF1">
    <property type="entry name" value="NADH DEHYDROGENASE [UBIQUINONE] 1 BETA SUBCOMPLEX SUBUNIT 8, MITOCHONDRIAL"/>
    <property type="match status" value="1"/>
</dbReference>
<evidence type="ECO:0000313" key="2">
    <source>
        <dbReference type="Proteomes" id="UP000046392"/>
    </source>
</evidence>
<protein>
    <submittedName>
        <fullName evidence="3">NADH dehydrogenase [ubiquinone] 1 beta subcomplex subunit 8, mitochondrial</fullName>
    </submittedName>
</protein>
<organism evidence="2 3">
    <name type="scientific">Strongyloides papillosus</name>
    <name type="common">Intestinal threadworm</name>
    <dbReference type="NCBI Taxonomy" id="174720"/>
    <lineage>
        <taxon>Eukaryota</taxon>
        <taxon>Metazoa</taxon>
        <taxon>Ecdysozoa</taxon>
        <taxon>Nematoda</taxon>
        <taxon>Chromadorea</taxon>
        <taxon>Rhabditida</taxon>
        <taxon>Tylenchina</taxon>
        <taxon>Panagrolaimomorpha</taxon>
        <taxon>Strongyloidoidea</taxon>
        <taxon>Strongyloididae</taxon>
        <taxon>Strongyloides</taxon>
    </lineage>
</organism>
<keyword evidence="1" id="KW-0472">Membrane</keyword>
<dbReference type="Proteomes" id="UP000046392">
    <property type="component" value="Unplaced"/>
</dbReference>